<reference evidence="2 3" key="1">
    <citation type="submission" date="2021-05" db="EMBL/GenBank/DDBJ databases">
        <title>Shewanella sp. JM162201.</title>
        <authorList>
            <person name="Xu S."/>
            <person name="Li A."/>
        </authorList>
    </citation>
    <scope>NUCLEOTIDE SEQUENCE [LARGE SCALE GENOMIC DNA]</scope>
    <source>
        <strain evidence="2 3">JM162201</strain>
    </source>
</reference>
<evidence type="ECO:0000313" key="2">
    <source>
        <dbReference type="EMBL" id="MBT1446276.1"/>
    </source>
</evidence>
<comment type="caution">
    <text evidence="2">The sequence shown here is derived from an EMBL/GenBank/DDBJ whole genome shotgun (WGS) entry which is preliminary data.</text>
</comment>
<dbReference type="PANTHER" id="PTHR38692:SF1">
    <property type="entry name" value="PROTEIN SMG"/>
    <property type="match status" value="1"/>
</dbReference>
<comment type="similarity">
    <text evidence="1">Belongs to the Smg family.</text>
</comment>
<gene>
    <name evidence="1" type="primary">smg</name>
    <name evidence="2" type="ORF">KJI95_17400</name>
</gene>
<proteinExistence type="inferred from homology"/>
<dbReference type="Proteomes" id="UP001195903">
    <property type="component" value="Unassembled WGS sequence"/>
</dbReference>
<dbReference type="InterPro" id="IPR007456">
    <property type="entry name" value="Smg"/>
</dbReference>
<dbReference type="EMBL" id="JAHEPS010000009">
    <property type="protein sequence ID" value="MBT1446276.1"/>
    <property type="molecule type" value="Genomic_DNA"/>
</dbReference>
<organism evidence="2 3">
    <name type="scientific">Shewanella jiangmenensis</name>
    <dbReference type="NCBI Taxonomy" id="2837387"/>
    <lineage>
        <taxon>Bacteria</taxon>
        <taxon>Pseudomonadati</taxon>
        <taxon>Pseudomonadota</taxon>
        <taxon>Gammaproteobacteria</taxon>
        <taxon>Alteromonadales</taxon>
        <taxon>Shewanellaceae</taxon>
        <taxon>Shewanella</taxon>
    </lineage>
</organism>
<sequence length="159" mass="18917">MFDILMYLFENYVQNDLEVDMLVDEDQLKKELVLAGFRQAEIIKALNWLEHLAELRDSEQPFLDTHEQTSFRIYTPQEMERLDVECRGFLMFLEQIKVLNVEGREMVIDRVMDLDETSLTLDDLKWVVMMVLFNAPGQELAYNQMENMMFDEQPGRLHS</sequence>
<evidence type="ECO:0000313" key="3">
    <source>
        <dbReference type="Proteomes" id="UP001195903"/>
    </source>
</evidence>
<dbReference type="RefSeq" id="WP_214508476.1">
    <property type="nucleotide sequence ID" value="NZ_JAHEPS010000009.1"/>
</dbReference>
<keyword evidence="3" id="KW-1185">Reference proteome</keyword>
<dbReference type="PANTHER" id="PTHR38692">
    <property type="entry name" value="PROTEIN SMG"/>
    <property type="match status" value="1"/>
</dbReference>
<protein>
    <recommendedName>
        <fullName evidence="1">Protein Smg homolog</fullName>
    </recommendedName>
</protein>
<name>A0ABS5V971_9GAMM</name>
<dbReference type="HAMAP" id="MF_00598">
    <property type="entry name" value="Smg"/>
    <property type="match status" value="1"/>
</dbReference>
<accession>A0ABS5V971</accession>
<dbReference type="NCBIfam" id="NF002897">
    <property type="entry name" value="PRK03430.1"/>
    <property type="match status" value="1"/>
</dbReference>
<evidence type="ECO:0000256" key="1">
    <source>
        <dbReference type="HAMAP-Rule" id="MF_00598"/>
    </source>
</evidence>
<dbReference type="Pfam" id="PF04361">
    <property type="entry name" value="DUF494"/>
    <property type="match status" value="1"/>
</dbReference>